<keyword evidence="3" id="KW-0645">Protease</keyword>
<evidence type="ECO:0000256" key="7">
    <source>
        <dbReference type="SAM" id="Phobius"/>
    </source>
</evidence>
<feature type="transmembrane region" description="Helical" evidence="7">
    <location>
        <begin position="291"/>
        <end position="311"/>
    </location>
</feature>
<dbReference type="InterPro" id="IPR001563">
    <property type="entry name" value="Peptidase_S10"/>
</dbReference>
<keyword evidence="4" id="KW-0378">Hydrolase</keyword>
<proteinExistence type="inferred from homology"/>
<dbReference type="Proteomes" id="UP000604046">
    <property type="component" value="Unassembled WGS sequence"/>
</dbReference>
<dbReference type="AlphaFoldDB" id="A0A812UCI1"/>
<evidence type="ECO:0000256" key="6">
    <source>
        <dbReference type="SAM" id="MobiDB-lite"/>
    </source>
</evidence>
<dbReference type="PROSITE" id="PS00560">
    <property type="entry name" value="CARBOXYPEPT_SER_HIS"/>
    <property type="match status" value="1"/>
</dbReference>
<organism evidence="8 9">
    <name type="scientific">Symbiodinium natans</name>
    <dbReference type="NCBI Taxonomy" id="878477"/>
    <lineage>
        <taxon>Eukaryota</taxon>
        <taxon>Sar</taxon>
        <taxon>Alveolata</taxon>
        <taxon>Dinophyceae</taxon>
        <taxon>Suessiales</taxon>
        <taxon>Symbiodiniaceae</taxon>
        <taxon>Symbiodinium</taxon>
    </lineage>
</organism>
<dbReference type="Pfam" id="PF00450">
    <property type="entry name" value="Peptidase_S10"/>
    <property type="match status" value="1"/>
</dbReference>
<dbReference type="InterPro" id="IPR029058">
    <property type="entry name" value="AB_hydrolase_fold"/>
</dbReference>
<sequence length="330" mass="36110">MRWSVRRRTPQFASRPTMAYTGGKQDGGSVGGVVGKEVFAAMMAGLPGCLDAILRCRQPSPGTLSSPSCERAYQVCLISELLPEMHCGRNVYDVRQACHKRNVVDCFDFSAVQAFLNDAKVQKALGVPVGLSWRPCNMQVDSEFVRSGDYMSSTDGLVAELLERGIPVLAYSGDTDLMVDWLGTRAWMEKLAWRGQPAWKAAPLRAFHVRGKAAGRHKSHGGFTFLQIYNSGHLVPKDQPEAALKMLQRFVSMDSDWAAPPAVLQSTHTQATWPPAPGTSPGVWDHSVLGAAAWLLVAACVVGVTGLGWAFRHWWPRRAEPGDGPYLLMT</sequence>
<reference evidence="8" key="1">
    <citation type="submission" date="2021-02" db="EMBL/GenBank/DDBJ databases">
        <authorList>
            <person name="Dougan E. K."/>
            <person name="Rhodes N."/>
            <person name="Thang M."/>
            <person name="Chan C."/>
        </authorList>
    </citation>
    <scope>NUCLEOTIDE SEQUENCE</scope>
</reference>
<comment type="similarity">
    <text evidence="1">Belongs to the peptidase S10 family.</text>
</comment>
<keyword evidence="2" id="KW-0121">Carboxypeptidase</keyword>
<evidence type="ECO:0000313" key="8">
    <source>
        <dbReference type="EMBL" id="CAE7570547.1"/>
    </source>
</evidence>
<dbReference type="EMBL" id="CAJNDS010002712">
    <property type="protein sequence ID" value="CAE7570547.1"/>
    <property type="molecule type" value="Genomic_DNA"/>
</dbReference>
<keyword evidence="7" id="KW-0812">Transmembrane</keyword>
<feature type="region of interest" description="Disordered" evidence="6">
    <location>
        <begin position="1"/>
        <end position="20"/>
    </location>
</feature>
<dbReference type="Gene3D" id="3.40.50.1820">
    <property type="entry name" value="alpha/beta hydrolase"/>
    <property type="match status" value="1"/>
</dbReference>
<protein>
    <submittedName>
        <fullName evidence="8">CPY1 protein</fullName>
    </submittedName>
</protein>
<keyword evidence="7" id="KW-1133">Transmembrane helix</keyword>
<keyword evidence="7" id="KW-0472">Membrane</keyword>
<comment type="caution">
    <text evidence="8">The sequence shown here is derived from an EMBL/GenBank/DDBJ whole genome shotgun (WGS) entry which is preliminary data.</text>
</comment>
<dbReference type="Gene3D" id="1.10.287.410">
    <property type="match status" value="1"/>
</dbReference>
<dbReference type="GO" id="GO:0004185">
    <property type="term" value="F:serine-type carboxypeptidase activity"/>
    <property type="evidence" value="ECO:0007669"/>
    <property type="project" value="InterPro"/>
</dbReference>
<dbReference type="PANTHER" id="PTHR11802">
    <property type="entry name" value="SERINE PROTEASE FAMILY S10 SERINE CARBOXYPEPTIDASE"/>
    <property type="match status" value="1"/>
</dbReference>
<evidence type="ECO:0000256" key="4">
    <source>
        <dbReference type="ARBA" id="ARBA00022801"/>
    </source>
</evidence>
<keyword evidence="5" id="KW-0325">Glycoprotein</keyword>
<evidence type="ECO:0000256" key="5">
    <source>
        <dbReference type="ARBA" id="ARBA00023180"/>
    </source>
</evidence>
<dbReference type="PANTHER" id="PTHR11802:SF113">
    <property type="entry name" value="SERINE CARBOXYPEPTIDASE CTSA-4.1"/>
    <property type="match status" value="1"/>
</dbReference>
<evidence type="ECO:0000313" key="9">
    <source>
        <dbReference type="Proteomes" id="UP000604046"/>
    </source>
</evidence>
<evidence type="ECO:0000256" key="2">
    <source>
        <dbReference type="ARBA" id="ARBA00022645"/>
    </source>
</evidence>
<dbReference type="SUPFAM" id="SSF53474">
    <property type="entry name" value="alpha/beta-Hydrolases"/>
    <property type="match status" value="1"/>
</dbReference>
<keyword evidence="9" id="KW-1185">Reference proteome</keyword>
<dbReference type="GO" id="GO:0006508">
    <property type="term" value="P:proteolysis"/>
    <property type="evidence" value="ECO:0007669"/>
    <property type="project" value="UniProtKB-KW"/>
</dbReference>
<gene>
    <name evidence="8" type="primary">CPY1</name>
    <name evidence="8" type="ORF">SNAT2548_LOCUS32479</name>
</gene>
<evidence type="ECO:0000256" key="1">
    <source>
        <dbReference type="ARBA" id="ARBA00009431"/>
    </source>
</evidence>
<accession>A0A812UCI1</accession>
<name>A0A812UCI1_9DINO</name>
<dbReference type="InterPro" id="IPR033124">
    <property type="entry name" value="Ser_caboxypep_his_AS"/>
</dbReference>
<dbReference type="OrthoDB" id="443318at2759"/>
<evidence type="ECO:0000256" key="3">
    <source>
        <dbReference type="ARBA" id="ARBA00022670"/>
    </source>
</evidence>